<evidence type="ECO:0000313" key="1">
    <source>
        <dbReference type="EMBL" id="KAG8430035.1"/>
    </source>
</evidence>
<accession>A0A8T2IAA5</accession>
<name>A0A8T2IAA5_9PIPI</name>
<proteinExistence type="predicted"/>
<dbReference type="SMART" id="SM00367">
    <property type="entry name" value="LRR_CC"/>
    <property type="match status" value="2"/>
</dbReference>
<dbReference type="SUPFAM" id="SSF52047">
    <property type="entry name" value="RNI-like"/>
    <property type="match status" value="1"/>
</dbReference>
<dbReference type="Gene3D" id="3.80.10.10">
    <property type="entry name" value="Ribonuclease Inhibitor"/>
    <property type="match status" value="2"/>
</dbReference>
<dbReference type="OrthoDB" id="16120at2759"/>
<gene>
    <name evidence="1" type="ORF">GDO86_018621</name>
</gene>
<dbReference type="GO" id="GO:0031146">
    <property type="term" value="P:SCF-dependent proteasomal ubiquitin-dependent protein catabolic process"/>
    <property type="evidence" value="ECO:0007669"/>
    <property type="project" value="TreeGrafter"/>
</dbReference>
<dbReference type="Proteomes" id="UP000812440">
    <property type="component" value="Unassembled WGS sequence"/>
</dbReference>
<dbReference type="InterPro" id="IPR006553">
    <property type="entry name" value="Leu-rich_rpt_Cys-con_subtyp"/>
</dbReference>
<dbReference type="EMBL" id="JAACNH010001733">
    <property type="protein sequence ID" value="KAG8430035.1"/>
    <property type="molecule type" value="Genomic_DNA"/>
</dbReference>
<dbReference type="GO" id="GO:0019005">
    <property type="term" value="C:SCF ubiquitin ligase complex"/>
    <property type="evidence" value="ECO:0007669"/>
    <property type="project" value="TreeGrafter"/>
</dbReference>
<organism evidence="1 2">
    <name type="scientific">Hymenochirus boettgeri</name>
    <name type="common">Congo dwarf clawed frog</name>
    <dbReference type="NCBI Taxonomy" id="247094"/>
    <lineage>
        <taxon>Eukaryota</taxon>
        <taxon>Metazoa</taxon>
        <taxon>Chordata</taxon>
        <taxon>Craniata</taxon>
        <taxon>Vertebrata</taxon>
        <taxon>Euteleostomi</taxon>
        <taxon>Amphibia</taxon>
        <taxon>Batrachia</taxon>
        <taxon>Anura</taxon>
        <taxon>Pipoidea</taxon>
        <taxon>Pipidae</taxon>
        <taxon>Pipinae</taxon>
        <taxon>Hymenochirus</taxon>
    </lineage>
</organism>
<dbReference type="PANTHER" id="PTHR13318">
    <property type="entry name" value="PARTNER OF PAIRED, ISOFORM B-RELATED"/>
    <property type="match status" value="1"/>
</dbReference>
<protein>
    <submittedName>
        <fullName evidence="1">Uncharacterized protein</fullName>
    </submittedName>
</protein>
<comment type="caution">
    <text evidence="1">The sequence shown here is derived from an EMBL/GenBank/DDBJ whole genome shotgun (WGS) entry which is preliminary data.</text>
</comment>
<keyword evidence="2" id="KW-1185">Reference proteome</keyword>
<sequence length="459" mass="51275">MVTVRCKVLCSLDLHSCSRLSAASLLQLVEHLPRLVRLRLSNTQCDSPVLSAIGSNCQRLRELDISRCKKLSASSLLHLVYSTTSGTFHSQALRLLLLEDMMQHLDPENWVHALCFLLLAVPCLEEMSNPSLSQALILLQAGEFGESDSSCDGRPTLADLLHARRLKENRMRNTENSLQLVPCPAEEGGISGLVLQLKKLGDVAEEDLSVVGSLCPGVMEVSISLGSQGGANRILIPWKDLTHLTLHCPEQANRSLEEVIPGLEAIGRKLQFLSVQNVLWREDHSLFNLLKLCPNLHHFQAHLAPGPHHVFNNLEEAFPPWGENLIPLDLPELHSFSLYLENGDLVHPRFKHTLGGTLASLFCGCPKLENLSLWGVPVLLDMVFETVLPLTSYSPLSRLRVVSLCRSHVTQWGAFLLLRSDNELSVLDLSHCHEVTCRDYHKLQDWVQREETNVAITWE</sequence>
<dbReference type="InterPro" id="IPR032675">
    <property type="entry name" value="LRR_dom_sf"/>
</dbReference>
<dbReference type="AlphaFoldDB" id="A0A8T2IAA5"/>
<evidence type="ECO:0000313" key="2">
    <source>
        <dbReference type="Proteomes" id="UP000812440"/>
    </source>
</evidence>
<reference evidence="1" key="1">
    <citation type="thesis" date="2020" institute="ProQuest LLC" country="789 East Eisenhower Parkway, Ann Arbor, MI, USA">
        <title>Comparative Genomics and Chromosome Evolution.</title>
        <authorList>
            <person name="Mudd A.B."/>
        </authorList>
    </citation>
    <scope>NUCLEOTIDE SEQUENCE</scope>
    <source>
        <strain evidence="1">Female2</strain>
        <tissue evidence="1">Blood</tissue>
    </source>
</reference>